<organism evidence="1 2">
    <name type="scientific">Methylomonas aurea</name>
    <dbReference type="NCBI Taxonomy" id="2952224"/>
    <lineage>
        <taxon>Bacteria</taxon>
        <taxon>Pseudomonadati</taxon>
        <taxon>Pseudomonadota</taxon>
        <taxon>Gammaproteobacteria</taxon>
        <taxon>Methylococcales</taxon>
        <taxon>Methylococcaceae</taxon>
        <taxon>Methylomonas</taxon>
    </lineage>
</organism>
<proteinExistence type="predicted"/>
<dbReference type="RefSeq" id="WP_256610218.1">
    <property type="nucleotide sequence ID" value="NZ_JANIBM010000006.1"/>
</dbReference>
<gene>
    <name evidence="1" type="ORF">NP603_07075</name>
</gene>
<evidence type="ECO:0000313" key="2">
    <source>
        <dbReference type="Proteomes" id="UP001524569"/>
    </source>
</evidence>
<dbReference type="Pfam" id="PF10899">
    <property type="entry name" value="AbiGi"/>
    <property type="match status" value="1"/>
</dbReference>
<feature type="non-terminal residue" evidence="1">
    <location>
        <position position="1"/>
    </location>
</feature>
<comment type="caution">
    <text evidence="1">The sequence shown here is derived from an EMBL/GenBank/DDBJ whole genome shotgun (WGS) entry which is preliminary data.</text>
</comment>
<accession>A0ABT1UF52</accession>
<dbReference type="Proteomes" id="UP001524569">
    <property type="component" value="Unassembled WGS sequence"/>
</dbReference>
<evidence type="ECO:0000313" key="1">
    <source>
        <dbReference type="EMBL" id="MCQ8180864.1"/>
    </source>
</evidence>
<keyword evidence="2" id="KW-1185">Reference proteome</keyword>
<name>A0ABT1UF52_9GAMM</name>
<protein>
    <submittedName>
        <fullName evidence="1">Abortive infection system antitoxin AbiGi family protein</fullName>
    </submittedName>
</protein>
<reference evidence="1 2" key="1">
    <citation type="submission" date="2022-07" db="EMBL/GenBank/DDBJ databases">
        <title>Methylomonas rivi sp. nov., Methylomonas rosea sp. nov., Methylomonas aureus sp. nov. and Methylomonas subterranea sp. nov., four novel methanotrophs isolated from a freshwater creek and the deep terrestrial subsurface.</title>
        <authorList>
            <person name="Abin C."/>
            <person name="Sankaranarayanan K."/>
            <person name="Garner C."/>
            <person name="Sindelar R."/>
            <person name="Kotary K."/>
            <person name="Garner R."/>
            <person name="Barclay S."/>
            <person name="Lawson P."/>
            <person name="Krumholz L."/>
        </authorList>
    </citation>
    <scope>NUCLEOTIDE SEQUENCE [LARGE SCALE GENOMIC DNA]</scope>
    <source>
        <strain evidence="1 2">SURF-1</strain>
    </source>
</reference>
<sequence length="282" mass="33381">NKLMNCFIKKFFTNCMHKNPMKKSVHSETLFHVCKQLDTVKSILSDMAFRPSFAREVVNVNNMKTPYYWVPMVSFCDFKLSELDLHFQKYGYYGIGASKDWGIGNGLNPVLYLSQGCMFFGDVREAIIEIHNIYDKLAQRPHNQDDEALYQSLLNRSQTILKIYSYTKNYQGDLDRDGEFIENFRFADDKEWRFVPQIEPQFWGCNLVNPTKEEKRSKKERLNNLLGRDHWLRFEYTDIKFLVVSNESESMELIEFIEKLSIDHKTRVLLISKILIVEHLEL</sequence>
<dbReference type="InterPro" id="IPR021223">
    <property type="entry name" value="AbiGi"/>
</dbReference>
<dbReference type="EMBL" id="JANIBM010000006">
    <property type="protein sequence ID" value="MCQ8180864.1"/>
    <property type="molecule type" value="Genomic_DNA"/>
</dbReference>